<evidence type="ECO:0000313" key="1">
    <source>
        <dbReference type="EMBL" id="KAK9776090.1"/>
    </source>
</evidence>
<proteinExistence type="predicted"/>
<dbReference type="EMBL" id="JARVKM010000030">
    <property type="protein sequence ID" value="KAK9776090.1"/>
    <property type="molecule type" value="Genomic_DNA"/>
</dbReference>
<sequence>MATAPMRYIYDHFNYVEEFPRTAAEYLYDLVLQSKVSHSLFSAINDECGGLADTFHEFDRLVQPSEQLNFLLANPDIAEDWGYSRICLAIIHRSFPTMKRYFVDDPTQNYDLPSGHCQFAPMELAVGWSEGLRFLVDHKCHIASAFDIACHRDDLQSASILLSTDNVVFEEAYISKRRHLFDDMPSGFWTLATAARIGSTGIFRLVGQELWKRVMQLKMLALRHLTVKEQKEFGLGQPWTLTYGAPNLYQRLAWRTTLPEKFDICTEGSPHCNEILGGRYFADGLEFHQILYDIGFVELDALCAHGRTPLAEFCDRNPITGRSKLWFKVVIWFLENGAEPSFPFENQELAVWPQLQFFVALNIRNIAAMDERVKKEHCCRKICRLELFERMGIAHTCCAEWDLCNEEDSELCFERAELQSEDGVAADQLELLLRGYDLMRKCLHDISIERFWKTWWEIVDIILPPLLPEEACREPRWLLEGEEYWDDDKVEDIKHQVSQAREERWATMLRNAGYEKWNFKKVIKHHFVGYLKIAQAHKERKGLWRHRRLMAKPRFIVEVWRTKTKRIASTS</sequence>
<reference evidence="1 2" key="1">
    <citation type="submission" date="2024-02" db="EMBL/GenBank/DDBJ databases">
        <title>First draft genome assembly of two strains of Seiridium cardinale.</title>
        <authorList>
            <person name="Emiliani G."/>
            <person name="Scali E."/>
        </authorList>
    </citation>
    <scope>NUCLEOTIDE SEQUENCE [LARGE SCALE GENOMIC DNA]</scope>
    <source>
        <strain evidence="1 2">BM-138-000479</strain>
    </source>
</reference>
<protein>
    <submittedName>
        <fullName evidence="1">Fungal N-terminal domain-containing protein</fullName>
    </submittedName>
</protein>
<comment type="caution">
    <text evidence="1">The sequence shown here is derived from an EMBL/GenBank/DDBJ whole genome shotgun (WGS) entry which is preliminary data.</text>
</comment>
<organism evidence="1 2">
    <name type="scientific">Seiridium cardinale</name>
    <dbReference type="NCBI Taxonomy" id="138064"/>
    <lineage>
        <taxon>Eukaryota</taxon>
        <taxon>Fungi</taxon>
        <taxon>Dikarya</taxon>
        <taxon>Ascomycota</taxon>
        <taxon>Pezizomycotina</taxon>
        <taxon>Sordariomycetes</taxon>
        <taxon>Xylariomycetidae</taxon>
        <taxon>Amphisphaeriales</taxon>
        <taxon>Sporocadaceae</taxon>
        <taxon>Seiridium</taxon>
    </lineage>
</organism>
<keyword evidence="2" id="KW-1185">Reference proteome</keyword>
<accession>A0ABR2XQW5</accession>
<name>A0ABR2XQW5_9PEZI</name>
<evidence type="ECO:0000313" key="2">
    <source>
        <dbReference type="Proteomes" id="UP001465668"/>
    </source>
</evidence>
<dbReference type="Proteomes" id="UP001465668">
    <property type="component" value="Unassembled WGS sequence"/>
</dbReference>
<gene>
    <name evidence="1" type="ORF">SCAR479_07310</name>
</gene>